<dbReference type="RefSeq" id="WP_047941941.1">
    <property type="nucleotide sequence ID" value="NZ_CP053989.1"/>
</dbReference>
<comment type="caution">
    <text evidence="1">The sequence shown here is derived from an EMBL/GenBank/DDBJ whole genome shotgun (WGS) entry which is preliminary data.</text>
</comment>
<dbReference type="Proteomes" id="UP000036045">
    <property type="component" value="Unassembled WGS sequence"/>
</dbReference>
<sequence>MEASADTNFDSLLVEKGFSKEEILSMNEETKEKLATSTGEKADYTITKKEYYNSLNGKKYEVTNENRNQINELIEKDIAKYNKENNIPISNTKTSLASINSYDNGDYYNDDKLSVSAFVDKSSSNATEYSYRAFLNFTWSDYADLQWTDNVAIAWDNRFIGVTNSLDGFYSYLHVFNNNYVSAKMDTSQNLYGISGKFLLPNTYFMTGGLSQDIKVPVKFKNETGKFQAKYIHSLIPFTGAVSIGKASVNVPTGWLCQEFVLDFNIKIGN</sequence>
<accession>A0A0J1IKM9</accession>
<dbReference type="PATRIC" id="fig|1397.4.peg.5391"/>
<proteinExistence type="predicted"/>
<protein>
    <submittedName>
        <fullName evidence="1">Uncharacterized protein</fullName>
    </submittedName>
</protein>
<gene>
    <name evidence="1" type="ORF">ABW02_10400</name>
</gene>
<dbReference type="OrthoDB" id="2968472at2"/>
<reference evidence="1 2" key="1">
    <citation type="submission" date="2015-05" db="EMBL/GenBank/DDBJ databases">
        <title>Whole genome sequence and identification of bacterial endophytes from Costus igneus.</title>
        <authorList>
            <person name="Lee Y.P."/>
            <person name="Gan H.M."/>
            <person name="Eng W."/>
            <person name="Wheatley M.S."/>
            <person name="Caraballo A."/>
            <person name="Polter S."/>
            <person name="Savka M.A."/>
            <person name="Hudson A.O."/>
        </authorList>
    </citation>
    <scope>NUCLEOTIDE SEQUENCE [LARGE SCALE GENOMIC DNA]</scope>
    <source>
        <strain evidence="1 2">RIT379</strain>
    </source>
</reference>
<evidence type="ECO:0000313" key="1">
    <source>
        <dbReference type="EMBL" id="KLV26509.1"/>
    </source>
</evidence>
<dbReference type="GeneID" id="56351658"/>
<name>A0A0J1IKM9_NIACI</name>
<keyword evidence="2" id="KW-1185">Reference proteome</keyword>
<organism evidence="1 2">
    <name type="scientific">Niallia circulans</name>
    <name type="common">Bacillus circulans</name>
    <dbReference type="NCBI Taxonomy" id="1397"/>
    <lineage>
        <taxon>Bacteria</taxon>
        <taxon>Bacillati</taxon>
        <taxon>Bacillota</taxon>
        <taxon>Bacilli</taxon>
        <taxon>Bacillales</taxon>
        <taxon>Bacillaceae</taxon>
        <taxon>Niallia</taxon>
    </lineage>
</organism>
<dbReference type="AlphaFoldDB" id="A0A0J1IKM9"/>
<evidence type="ECO:0000313" key="2">
    <source>
        <dbReference type="Proteomes" id="UP000036045"/>
    </source>
</evidence>
<dbReference type="EMBL" id="LDPH01000008">
    <property type="protein sequence ID" value="KLV26509.1"/>
    <property type="molecule type" value="Genomic_DNA"/>
</dbReference>